<sequence length="135" mass="13971">MPLDASTPLLTAGTVNVTPLPFIRSLGAIDNTGGGAYSGTPEFSVRGVVAYTVPGADAVLVVYFDPRKCLVDTLSPGVTINSDIVDATAAKNQVQLSGTFVVLNKTYTYTAKAEVTAINGDTNQCVVTITASENL</sequence>
<accession>A0AAD6TNK3</accession>
<keyword evidence="2" id="KW-1185">Reference proteome</keyword>
<evidence type="ECO:0000313" key="1">
    <source>
        <dbReference type="EMBL" id="KAJ7074985.1"/>
    </source>
</evidence>
<gene>
    <name evidence="1" type="ORF">B0H15DRAFT_934864</name>
</gene>
<name>A0AAD6TNK3_9AGAR</name>
<proteinExistence type="predicted"/>
<reference evidence="1" key="1">
    <citation type="submission" date="2023-03" db="EMBL/GenBank/DDBJ databases">
        <title>Massive genome expansion in bonnet fungi (Mycena s.s.) driven by repeated elements and novel gene families across ecological guilds.</title>
        <authorList>
            <consortium name="Lawrence Berkeley National Laboratory"/>
            <person name="Harder C.B."/>
            <person name="Miyauchi S."/>
            <person name="Viragh M."/>
            <person name="Kuo A."/>
            <person name="Thoen E."/>
            <person name="Andreopoulos B."/>
            <person name="Lu D."/>
            <person name="Skrede I."/>
            <person name="Drula E."/>
            <person name="Henrissat B."/>
            <person name="Morin E."/>
            <person name="Kohler A."/>
            <person name="Barry K."/>
            <person name="LaButti K."/>
            <person name="Morin E."/>
            <person name="Salamov A."/>
            <person name="Lipzen A."/>
            <person name="Mereny Z."/>
            <person name="Hegedus B."/>
            <person name="Baldrian P."/>
            <person name="Stursova M."/>
            <person name="Weitz H."/>
            <person name="Taylor A."/>
            <person name="Grigoriev I.V."/>
            <person name="Nagy L.G."/>
            <person name="Martin F."/>
            <person name="Kauserud H."/>
        </authorList>
    </citation>
    <scope>NUCLEOTIDE SEQUENCE</scope>
    <source>
        <strain evidence="1">CBHHK173m</strain>
    </source>
</reference>
<dbReference type="Proteomes" id="UP001222325">
    <property type="component" value="Unassembled WGS sequence"/>
</dbReference>
<dbReference type="EMBL" id="JARJCN010000106">
    <property type="protein sequence ID" value="KAJ7074985.1"/>
    <property type="molecule type" value="Genomic_DNA"/>
</dbReference>
<organism evidence="1 2">
    <name type="scientific">Mycena belliarum</name>
    <dbReference type="NCBI Taxonomy" id="1033014"/>
    <lineage>
        <taxon>Eukaryota</taxon>
        <taxon>Fungi</taxon>
        <taxon>Dikarya</taxon>
        <taxon>Basidiomycota</taxon>
        <taxon>Agaricomycotina</taxon>
        <taxon>Agaricomycetes</taxon>
        <taxon>Agaricomycetidae</taxon>
        <taxon>Agaricales</taxon>
        <taxon>Marasmiineae</taxon>
        <taxon>Mycenaceae</taxon>
        <taxon>Mycena</taxon>
    </lineage>
</organism>
<evidence type="ECO:0000313" key="2">
    <source>
        <dbReference type="Proteomes" id="UP001222325"/>
    </source>
</evidence>
<protein>
    <submittedName>
        <fullName evidence="1">Uncharacterized protein</fullName>
    </submittedName>
</protein>
<dbReference type="AlphaFoldDB" id="A0AAD6TNK3"/>
<comment type="caution">
    <text evidence="1">The sequence shown here is derived from an EMBL/GenBank/DDBJ whole genome shotgun (WGS) entry which is preliminary data.</text>
</comment>